<reference evidence="1 2" key="1">
    <citation type="journal article" date="2016" name="Mol. Biol. Evol.">
        <title>Comparative Genomics of Early-Diverging Mushroom-Forming Fungi Provides Insights into the Origins of Lignocellulose Decay Capabilities.</title>
        <authorList>
            <person name="Nagy L.G."/>
            <person name="Riley R."/>
            <person name="Tritt A."/>
            <person name="Adam C."/>
            <person name="Daum C."/>
            <person name="Floudas D."/>
            <person name="Sun H."/>
            <person name="Yadav J.S."/>
            <person name="Pangilinan J."/>
            <person name="Larsson K.H."/>
            <person name="Matsuura K."/>
            <person name="Barry K."/>
            <person name="Labutti K."/>
            <person name="Kuo R."/>
            <person name="Ohm R.A."/>
            <person name="Bhattacharya S.S."/>
            <person name="Shirouzu T."/>
            <person name="Yoshinaga Y."/>
            <person name="Martin F.M."/>
            <person name="Grigoriev I.V."/>
            <person name="Hibbett D.S."/>
        </authorList>
    </citation>
    <scope>NUCLEOTIDE SEQUENCE [LARGE SCALE GENOMIC DNA]</scope>
    <source>
        <strain evidence="1 2">L-15889</strain>
    </source>
</reference>
<sequence>MADWAGTSLMLLSHWYQKFASSNETPIIPANNFAKGRITRSCTSASLNMPSSLLLCSIAAFPSVNHVYTWTSWIDLAIIADNLSGFTGQAIDLSQSSTLLVDILDESERIKKCLKVLGNRHNNIEVTSRDSEWVYGNMVIKLLNTWYSVHVGDVLG</sequence>
<proteinExistence type="predicted"/>
<name>A0A165TMF4_9APHY</name>
<keyword evidence="2" id="KW-1185">Reference proteome</keyword>
<gene>
    <name evidence="1" type="ORF">DAEQUDRAFT_808298</name>
</gene>
<dbReference type="STRING" id="1314783.A0A165TMF4"/>
<evidence type="ECO:0000313" key="2">
    <source>
        <dbReference type="Proteomes" id="UP000076727"/>
    </source>
</evidence>
<dbReference type="OrthoDB" id="10529235at2759"/>
<dbReference type="AlphaFoldDB" id="A0A165TMF4"/>
<organism evidence="1 2">
    <name type="scientific">Daedalea quercina L-15889</name>
    <dbReference type="NCBI Taxonomy" id="1314783"/>
    <lineage>
        <taxon>Eukaryota</taxon>
        <taxon>Fungi</taxon>
        <taxon>Dikarya</taxon>
        <taxon>Basidiomycota</taxon>
        <taxon>Agaricomycotina</taxon>
        <taxon>Agaricomycetes</taxon>
        <taxon>Polyporales</taxon>
        <taxon>Fomitopsis</taxon>
    </lineage>
</organism>
<dbReference type="Proteomes" id="UP000076727">
    <property type="component" value="Unassembled WGS sequence"/>
</dbReference>
<evidence type="ECO:0000313" key="1">
    <source>
        <dbReference type="EMBL" id="KZT73663.1"/>
    </source>
</evidence>
<protein>
    <submittedName>
        <fullName evidence="1">Uncharacterized protein</fullName>
    </submittedName>
</protein>
<dbReference type="EMBL" id="KV429036">
    <property type="protein sequence ID" value="KZT73663.1"/>
    <property type="molecule type" value="Genomic_DNA"/>
</dbReference>
<accession>A0A165TMF4</accession>